<accession>A0A0G0AUT6</accession>
<dbReference type="STRING" id="1618477.UR54_C0008G0010"/>
<organism evidence="1 2">
    <name type="scientific">Candidatus Roizmanbacteria bacterium GW2011_GWA2_34_18</name>
    <dbReference type="NCBI Taxonomy" id="1618477"/>
    <lineage>
        <taxon>Bacteria</taxon>
        <taxon>Candidatus Roizmaniibacteriota</taxon>
    </lineage>
</organism>
<evidence type="ECO:0000313" key="1">
    <source>
        <dbReference type="EMBL" id="KKP60769.1"/>
    </source>
</evidence>
<proteinExistence type="predicted"/>
<name>A0A0G0AUT6_9BACT</name>
<dbReference type="Proteomes" id="UP000034688">
    <property type="component" value="Unassembled WGS sequence"/>
</dbReference>
<dbReference type="EMBL" id="LBPP01000008">
    <property type="protein sequence ID" value="KKP60769.1"/>
    <property type="molecule type" value="Genomic_DNA"/>
</dbReference>
<sequence>MVRKVVILSILFLFLNVLNLFLIDKTYVYAKGRQQIGNILGEISQFTASYNNNSSGNYEAEIQVVDGRVANLKSFFRKHNSTLYDYADKIVEVSDKYQFDYRLLPAIAMQESNLCRVIPDDSHNCWGWGIYGTTVTKFDSYDEAIETVGKGIKENYIDRGLVTASAIMKKYTPPSQGSWAYGVNTFLKALE</sequence>
<dbReference type="AlphaFoldDB" id="A0A0G0AUT6"/>
<gene>
    <name evidence="1" type="ORF">UR54_C0008G0010</name>
</gene>
<evidence type="ECO:0000313" key="2">
    <source>
        <dbReference type="Proteomes" id="UP000034688"/>
    </source>
</evidence>
<dbReference type="Gene3D" id="1.10.530.10">
    <property type="match status" value="1"/>
</dbReference>
<reference evidence="1 2" key="1">
    <citation type="journal article" date="2015" name="Nature">
        <title>rRNA introns, odd ribosomes, and small enigmatic genomes across a large radiation of phyla.</title>
        <authorList>
            <person name="Brown C.T."/>
            <person name="Hug L.A."/>
            <person name="Thomas B.C."/>
            <person name="Sharon I."/>
            <person name="Castelle C.J."/>
            <person name="Singh A."/>
            <person name="Wilkins M.J."/>
            <person name="Williams K.H."/>
            <person name="Banfield J.F."/>
        </authorList>
    </citation>
    <scope>NUCLEOTIDE SEQUENCE [LARGE SCALE GENOMIC DNA]</scope>
</reference>
<protein>
    <submittedName>
        <fullName evidence="1">Uncharacterized protein</fullName>
    </submittedName>
</protein>
<comment type="caution">
    <text evidence="1">The sequence shown here is derived from an EMBL/GenBank/DDBJ whole genome shotgun (WGS) entry which is preliminary data.</text>
</comment>